<dbReference type="Proteomes" id="UP000765509">
    <property type="component" value="Unassembled WGS sequence"/>
</dbReference>
<protein>
    <submittedName>
        <fullName evidence="1">Uncharacterized protein</fullName>
    </submittedName>
</protein>
<accession>A0A9Q3IDT6</accession>
<evidence type="ECO:0000313" key="1">
    <source>
        <dbReference type="EMBL" id="MBW0535074.1"/>
    </source>
</evidence>
<reference evidence="1" key="1">
    <citation type="submission" date="2021-03" db="EMBL/GenBank/DDBJ databases">
        <title>Draft genome sequence of rust myrtle Austropuccinia psidii MF-1, a brazilian biotype.</title>
        <authorList>
            <person name="Quecine M.C."/>
            <person name="Pachon D.M.R."/>
            <person name="Bonatelli M.L."/>
            <person name="Correr F.H."/>
            <person name="Franceschini L.M."/>
            <person name="Leite T.F."/>
            <person name="Margarido G.R.A."/>
            <person name="Almeida C.A."/>
            <person name="Ferrarezi J.A."/>
            <person name="Labate C.A."/>
        </authorList>
    </citation>
    <scope>NUCLEOTIDE SEQUENCE</scope>
    <source>
        <strain evidence="1">MF-1</strain>
    </source>
</reference>
<dbReference type="EMBL" id="AVOT02039940">
    <property type="protein sequence ID" value="MBW0535074.1"/>
    <property type="molecule type" value="Genomic_DNA"/>
</dbReference>
<name>A0A9Q3IDT6_9BASI</name>
<comment type="caution">
    <text evidence="1">The sequence shown here is derived from an EMBL/GenBank/DDBJ whole genome shotgun (WGS) entry which is preliminary data.</text>
</comment>
<proteinExistence type="predicted"/>
<keyword evidence="2" id="KW-1185">Reference proteome</keyword>
<organism evidence="1 2">
    <name type="scientific">Austropuccinia psidii MF-1</name>
    <dbReference type="NCBI Taxonomy" id="1389203"/>
    <lineage>
        <taxon>Eukaryota</taxon>
        <taxon>Fungi</taxon>
        <taxon>Dikarya</taxon>
        <taxon>Basidiomycota</taxon>
        <taxon>Pucciniomycotina</taxon>
        <taxon>Pucciniomycetes</taxon>
        <taxon>Pucciniales</taxon>
        <taxon>Sphaerophragmiaceae</taxon>
        <taxon>Austropuccinia</taxon>
    </lineage>
</organism>
<evidence type="ECO:0000313" key="2">
    <source>
        <dbReference type="Proteomes" id="UP000765509"/>
    </source>
</evidence>
<gene>
    <name evidence="1" type="ORF">O181_074789</name>
</gene>
<sequence length="176" mass="20748">MWEYLKGSQKLNKLSISVERYEEKTSSYKKLLLDHVGKSDEEIMNLKDEIKSEIRLVTEKMDEINEANLNIPKLSTPFYHIRSPVKPKKGMKNPFIKDLSNHDNNKVSMEEAPQLKEWPTLTGEREYNHILLIKTIEMLQQDYAIPDELITPRLHSLFEKSEKIWCYGIRQTKGQK</sequence>
<dbReference type="AlphaFoldDB" id="A0A9Q3IDT6"/>